<dbReference type="Gene3D" id="3.30.110.30">
    <property type="entry name" value="C-terminal domain of ProRS"/>
    <property type="match status" value="1"/>
</dbReference>
<name>X1D9J0_9ZZZZ</name>
<accession>X1D9J0</accession>
<protein>
    <submittedName>
        <fullName evidence="1">Uncharacterized protein</fullName>
    </submittedName>
</protein>
<dbReference type="GO" id="GO:0005524">
    <property type="term" value="F:ATP binding"/>
    <property type="evidence" value="ECO:0007669"/>
    <property type="project" value="InterPro"/>
</dbReference>
<evidence type="ECO:0000313" key="1">
    <source>
        <dbReference type="EMBL" id="GAH01744.1"/>
    </source>
</evidence>
<sequence length="65" mass="7431">MQSEKFDEIDEFARKGIIESEWCGEKRRAEEIEKHCDIIAVEEGKDAACPVCGEYGYKIGVVKTY</sequence>
<dbReference type="EMBL" id="BART01028154">
    <property type="protein sequence ID" value="GAH01744.1"/>
    <property type="molecule type" value="Genomic_DNA"/>
</dbReference>
<dbReference type="GO" id="GO:0005737">
    <property type="term" value="C:cytoplasm"/>
    <property type="evidence" value="ECO:0007669"/>
    <property type="project" value="InterPro"/>
</dbReference>
<proteinExistence type="predicted"/>
<reference evidence="1" key="1">
    <citation type="journal article" date="2014" name="Front. Microbiol.">
        <title>High frequency of phylogenetically diverse reductive dehalogenase-homologous genes in deep subseafloor sedimentary metagenomes.</title>
        <authorList>
            <person name="Kawai M."/>
            <person name="Futagami T."/>
            <person name="Toyoda A."/>
            <person name="Takaki Y."/>
            <person name="Nishi S."/>
            <person name="Hori S."/>
            <person name="Arai W."/>
            <person name="Tsubouchi T."/>
            <person name="Morono Y."/>
            <person name="Uchiyama I."/>
            <person name="Ito T."/>
            <person name="Fujiyama A."/>
            <person name="Inagaki F."/>
            <person name="Takami H."/>
        </authorList>
    </citation>
    <scope>NUCLEOTIDE SEQUENCE</scope>
    <source>
        <strain evidence="1">Expedition CK06-06</strain>
    </source>
</reference>
<gene>
    <name evidence="1" type="ORF">S01H4_49719</name>
</gene>
<dbReference type="InterPro" id="IPR017449">
    <property type="entry name" value="Pro-tRNA_synth_II"/>
</dbReference>
<dbReference type="GO" id="GO:0004827">
    <property type="term" value="F:proline-tRNA ligase activity"/>
    <property type="evidence" value="ECO:0007669"/>
    <property type="project" value="InterPro"/>
</dbReference>
<organism evidence="1">
    <name type="scientific">marine sediment metagenome</name>
    <dbReference type="NCBI Taxonomy" id="412755"/>
    <lineage>
        <taxon>unclassified sequences</taxon>
        <taxon>metagenomes</taxon>
        <taxon>ecological metagenomes</taxon>
    </lineage>
</organism>
<dbReference type="AlphaFoldDB" id="X1D9J0"/>
<dbReference type="GO" id="GO:0006433">
    <property type="term" value="P:prolyl-tRNA aminoacylation"/>
    <property type="evidence" value="ECO:0007669"/>
    <property type="project" value="InterPro"/>
</dbReference>
<comment type="caution">
    <text evidence="1">The sequence shown here is derived from an EMBL/GenBank/DDBJ whole genome shotgun (WGS) entry which is preliminary data.</text>
</comment>
<dbReference type="SUPFAM" id="SSF64586">
    <property type="entry name" value="C-terminal domain of ProRS"/>
    <property type="match status" value="1"/>
</dbReference>